<dbReference type="OrthoDB" id="2592518at2"/>
<dbReference type="Pfam" id="PF25198">
    <property type="entry name" value="Spore_GerAC_N"/>
    <property type="match status" value="1"/>
</dbReference>
<evidence type="ECO:0000256" key="2">
    <source>
        <dbReference type="ARBA" id="ARBA00007886"/>
    </source>
</evidence>
<feature type="domain" description="Spore germination GerAC-like C-terminal" evidence="8">
    <location>
        <begin position="196"/>
        <end position="354"/>
    </location>
</feature>
<dbReference type="GO" id="GO:0016020">
    <property type="term" value="C:membrane"/>
    <property type="evidence" value="ECO:0007669"/>
    <property type="project" value="UniProtKB-SubCell"/>
</dbReference>
<organism evidence="10 11">
    <name type="scientific">Salinibacillus kushneri</name>
    <dbReference type="NCBI Taxonomy" id="237682"/>
    <lineage>
        <taxon>Bacteria</taxon>
        <taxon>Bacillati</taxon>
        <taxon>Bacillota</taxon>
        <taxon>Bacilli</taxon>
        <taxon>Bacillales</taxon>
        <taxon>Bacillaceae</taxon>
        <taxon>Salinibacillus</taxon>
    </lineage>
</organism>
<comment type="subcellular location">
    <subcellularLocation>
        <location evidence="1">Membrane</location>
        <topology evidence="1">Lipid-anchor</topology>
    </subcellularLocation>
</comment>
<dbReference type="InterPro" id="IPR038501">
    <property type="entry name" value="Spore_GerAC_C_sf"/>
</dbReference>
<dbReference type="PROSITE" id="PS51257">
    <property type="entry name" value="PROKAR_LIPOPROTEIN"/>
    <property type="match status" value="1"/>
</dbReference>
<evidence type="ECO:0000313" key="10">
    <source>
        <dbReference type="EMBL" id="SET99107.1"/>
    </source>
</evidence>
<evidence type="ECO:0000256" key="7">
    <source>
        <dbReference type="ARBA" id="ARBA00023288"/>
    </source>
</evidence>
<dbReference type="GO" id="GO:0009847">
    <property type="term" value="P:spore germination"/>
    <property type="evidence" value="ECO:0007669"/>
    <property type="project" value="InterPro"/>
</dbReference>
<keyword evidence="11" id="KW-1185">Reference proteome</keyword>
<evidence type="ECO:0000256" key="3">
    <source>
        <dbReference type="ARBA" id="ARBA00022544"/>
    </source>
</evidence>
<proteinExistence type="inferred from homology"/>
<dbReference type="PANTHER" id="PTHR35789">
    <property type="entry name" value="SPORE GERMINATION PROTEIN B3"/>
    <property type="match status" value="1"/>
</dbReference>
<accession>A0A1I0IQC1</accession>
<protein>
    <submittedName>
        <fullName evidence="10">Spore germination protein</fullName>
    </submittedName>
</protein>
<keyword evidence="5" id="KW-0472">Membrane</keyword>
<dbReference type="InterPro" id="IPR046953">
    <property type="entry name" value="Spore_GerAC-like_C"/>
</dbReference>
<sequence>MKTATIAVMLSIVVFLGTGCGVEREIVDDLSLVTAVGYDAVEGNKVKGTIAVPNFQADKAVTTEIFSDTSMLLRENNFKLNAEANRPLAVGKLEVILFNEELARKGLQKLKDVFVRDPSLGSRVRLGIVEGSTTEVLTREYWDDDSGMYLSDMFEQNIDRGTIPETNLHLFTYNLYSKGADPFLPFLSVTDMVKIDGIALFDDERYVGRLPYEQTFTFNSLIGDFQNAIFPVYRGDKKSASVSNIRSDRKIQYNGKGNHTELVINVHIKGIIREYRGGKITKKVIKKIENTMEKQMKQQAEDILNKLQELNIDPLGLGNEYHSEHRNFNWKKWEDMYPNIKITPKIDVKIMEYGIRR</sequence>
<evidence type="ECO:0000313" key="11">
    <source>
        <dbReference type="Proteomes" id="UP000199095"/>
    </source>
</evidence>
<evidence type="ECO:0000256" key="4">
    <source>
        <dbReference type="ARBA" id="ARBA00022729"/>
    </source>
</evidence>
<keyword evidence="6" id="KW-0564">Palmitate</keyword>
<evidence type="ECO:0000259" key="8">
    <source>
        <dbReference type="Pfam" id="PF05504"/>
    </source>
</evidence>
<dbReference type="Proteomes" id="UP000199095">
    <property type="component" value="Unassembled WGS sequence"/>
</dbReference>
<dbReference type="RefSeq" id="WP_093137188.1">
    <property type="nucleotide sequence ID" value="NZ_FOHJ01000013.1"/>
</dbReference>
<keyword evidence="7" id="KW-0449">Lipoprotein</keyword>
<dbReference type="NCBIfam" id="TIGR02887">
    <property type="entry name" value="spore_ger_x_C"/>
    <property type="match status" value="1"/>
</dbReference>
<name>A0A1I0IQC1_9BACI</name>
<dbReference type="STRING" id="237682.SAMN05421676_11364"/>
<dbReference type="InterPro" id="IPR008844">
    <property type="entry name" value="Spore_GerAC-like"/>
</dbReference>
<dbReference type="Pfam" id="PF05504">
    <property type="entry name" value="Spore_GerAC"/>
    <property type="match status" value="1"/>
</dbReference>
<dbReference type="EMBL" id="FOHJ01000013">
    <property type="protein sequence ID" value="SET99107.1"/>
    <property type="molecule type" value="Genomic_DNA"/>
</dbReference>
<dbReference type="Gene3D" id="3.30.300.210">
    <property type="entry name" value="Nutrient germinant receptor protein C, domain 3"/>
    <property type="match status" value="1"/>
</dbReference>
<evidence type="ECO:0000256" key="1">
    <source>
        <dbReference type="ARBA" id="ARBA00004635"/>
    </source>
</evidence>
<dbReference type="InterPro" id="IPR057336">
    <property type="entry name" value="GerAC_N"/>
</dbReference>
<evidence type="ECO:0000256" key="5">
    <source>
        <dbReference type="ARBA" id="ARBA00023136"/>
    </source>
</evidence>
<comment type="similarity">
    <text evidence="2">Belongs to the GerABKC lipoprotein family.</text>
</comment>
<dbReference type="AlphaFoldDB" id="A0A1I0IQC1"/>
<keyword evidence="4" id="KW-0732">Signal</keyword>
<dbReference type="PANTHER" id="PTHR35789:SF1">
    <property type="entry name" value="SPORE GERMINATION PROTEIN B3"/>
    <property type="match status" value="1"/>
</dbReference>
<gene>
    <name evidence="10" type="ORF">SAMN05421676_11364</name>
</gene>
<evidence type="ECO:0000256" key="6">
    <source>
        <dbReference type="ARBA" id="ARBA00023139"/>
    </source>
</evidence>
<keyword evidence="3" id="KW-0309">Germination</keyword>
<feature type="domain" description="Spore germination protein N-terminal" evidence="9">
    <location>
        <begin position="24"/>
        <end position="188"/>
    </location>
</feature>
<evidence type="ECO:0000259" key="9">
    <source>
        <dbReference type="Pfam" id="PF25198"/>
    </source>
</evidence>
<reference evidence="11" key="1">
    <citation type="submission" date="2016-10" db="EMBL/GenBank/DDBJ databases">
        <authorList>
            <person name="Varghese N."/>
            <person name="Submissions S."/>
        </authorList>
    </citation>
    <scope>NUCLEOTIDE SEQUENCE [LARGE SCALE GENOMIC DNA]</scope>
    <source>
        <strain evidence="11">CGMCC 1.3566</strain>
    </source>
</reference>